<dbReference type="InterPro" id="IPR045247">
    <property type="entry name" value="Oye-like"/>
</dbReference>
<proteinExistence type="predicted"/>
<dbReference type="InterPro" id="IPR013785">
    <property type="entry name" value="Aldolase_TIM"/>
</dbReference>
<dbReference type="Proteomes" id="UP000094065">
    <property type="component" value="Unassembled WGS sequence"/>
</dbReference>
<organism evidence="2 3">
    <name type="scientific">Cryptococcus amylolentus CBS 6039</name>
    <dbReference type="NCBI Taxonomy" id="1295533"/>
    <lineage>
        <taxon>Eukaryota</taxon>
        <taxon>Fungi</taxon>
        <taxon>Dikarya</taxon>
        <taxon>Basidiomycota</taxon>
        <taxon>Agaricomycotina</taxon>
        <taxon>Tremellomycetes</taxon>
        <taxon>Tremellales</taxon>
        <taxon>Cryptococcaceae</taxon>
        <taxon>Cryptococcus</taxon>
    </lineage>
</organism>
<dbReference type="Gene3D" id="3.20.20.70">
    <property type="entry name" value="Aldolase class I"/>
    <property type="match status" value="1"/>
</dbReference>
<dbReference type="Pfam" id="PF00724">
    <property type="entry name" value="Oxidored_FMN"/>
    <property type="match status" value="1"/>
</dbReference>
<protein>
    <recommendedName>
        <fullName evidence="1">NADH:flavin oxidoreductase/NADH oxidase N-terminal domain-containing protein</fullName>
    </recommendedName>
</protein>
<evidence type="ECO:0000313" key="2">
    <source>
        <dbReference type="EMBL" id="ODN81909.1"/>
    </source>
</evidence>
<feature type="domain" description="NADH:flavin oxidoreductase/NADH oxidase N-terminal" evidence="1">
    <location>
        <begin position="7"/>
        <end position="358"/>
    </location>
</feature>
<dbReference type="OrthoDB" id="276546at2759"/>
<dbReference type="EMBL" id="AWGJ01000003">
    <property type="protein sequence ID" value="ODN81909.1"/>
    <property type="molecule type" value="Genomic_DNA"/>
</dbReference>
<dbReference type="PANTHER" id="PTHR22893">
    <property type="entry name" value="NADH OXIDOREDUCTASE-RELATED"/>
    <property type="match status" value="1"/>
</dbReference>
<gene>
    <name evidence="2" type="ORF">L202_02254</name>
</gene>
<dbReference type="STRING" id="1295533.A0A1E3HZZ2"/>
<dbReference type="PANTHER" id="PTHR22893:SF91">
    <property type="entry name" value="NADPH DEHYDROGENASE 2-RELATED"/>
    <property type="match status" value="1"/>
</dbReference>
<dbReference type="AlphaFoldDB" id="A0A1E3HZZ2"/>
<evidence type="ECO:0000259" key="1">
    <source>
        <dbReference type="Pfam" id="PF00724"/>
    </source>
</evidence>
<dbReference type="InterPro" id="IPR001155">
    <property type="entry name" value="OxRdtase_FMN_N"/>
</dbReference>
<sequence>MSSETPKLFQPIKVGNDELKHRIVMAPLTRLRASVKTAIPSDWAIDYYTQRASEGGLIISEGTFIAEELKGYDYVPGIYSPEQIAKWKKITDGVHSKGGKIALQLWVLGRVADPKVIPTVWSVGTKKDLSPSPHSAEPDDKVLTPAKEEDLDRFVGYYVQAAKNAIEAGFDYVEVHNANGYFLDQFASWISAVAPQADEVKLQTNSNDRTDQYGGSLENRIHFPLRVIDAVSDAVGPQRVGIRLSPFSEFQGMRMEKPLETFVPFVEALAKAQPDLAYVHAVEGRGLGTPEDEWYVQDDLDPVRQAVLGKSNGTKFIAAGGFTRDSAIEHAEKYPNDLVTFGRYFISNLDLVERIRNNWPFRKYERPTFYTQTAEGYIDWEDYSPEKQALVQDEAAPTDQVKAKV</sequence>
<evidence type="ECO:0000313" key="3">
    <source>
        <dbReference type="Proteomes" id="UP000094065"/>
    </source>
</evidence>
<dbReference type="SUPFAM" id="SSF51395">
    <property type="entry name" value="FMN-linked oxidoreductases"/>
    <property type="match status" value="1"/>
</dbReference>
<dbReference type="GeneID" id="30153563"/>
<dbReference type="GO" id="GO:0010181">
    <property type="term" value="F:FMN binding"/>
    <property type="evidence" value="ECO:0007669"/>
    <property type="project" value="InterPro"/>
</dbReference>
<dbReference type="GO" id="GO:0016491">
    <property type="term" value="F:oxidoreductase activity"/>
    <property type="evidence" value="ECO:0007669"/>
    <property type="project" value="InterPro"/>
</dbReference>
<dbReference type="CDD" id="cd02933">
    <property type="entry name" value="OYE_like_FMN"/>
    <property type="match status" value="1"/>
</dbReference>
<dbReference type="RefSeq" id="XP_018996228.1">
    <property type="nucleotide sequence ID" value="XM_019135825.1"/>
</dbReference>
<reference evidence="2 3" key="1">
    <citation type="submission" date="2016-06" db="EMBL/GenBank/DDBJ databases">
        <title>Evolution of pathogenesis and genome organization in the Tremellales.</title>
        <authorList>
            <person name="Cuomo C."/>
            <person name="Litvintseva A."/>
            <person name="Heitman J."/>
            <person name="Chen Y."/>
            <person name="Sun S."/>
            <person name="Springer D."/>
            <person name="Dromer F."/>
            <person name="Young S."/>
            <person name="Zeng Q."/>
            <person name="Chapman S."/>
            <person name="Gujja S."/>
            <person name="Saif S."/>
            <person name="Birren B."/>
        </authorList>
    </citation>
    <scope>NUCLEOTIDE SEQUENCE [LARGE SCALE GENOMIC DNA]</scope>
    <source>
        <strain evidence="2 3">CBS 6039</strain>
    </source>
</reference>
<keyword evidence="3" id="KW-1185">Reference proteome</keyword>
<comment type="caution">
    <text evidence="2">The sequence shown here is derived from an EMBL/GenBank/DDBJ whole genome shotgun (WGS) entry which is preliminary data.</text>
</comment>
<name>A0A1E3HZZ2_9TREE</name>
<accession>A0A1E3HZZ2</accession>